<dbReference type="SUPFAM" id="SSF52402">
    <property type="entry name" value="Adenine nucleotide alpha hydrolases-like"/>
    <property type="match status" value="1"/>
</dbReference>
<evidence type="ECO:0000256" key="3">
    <source>
        <dbReference type="ARBA" id="ARBA00022694"/>
    </source>
</evidence>
<dbReference type="Gene3D" id="3.40.50.620">
    <property type="entry name" value="HUPs"/>
    <property type="match status" value="1"/>
</dbReference>
<sequence>MFPRTRSPVPNPVQARDILPRLFQLWDNGLSRSATKGPAKIGVCVSGGPDSMALAYLLKQVPNIESKLRIEPFAFIVNHNARPGSHKEAKWVQHLLEKIDIKSIILNMEWPETDDPARLPDFESHARESRYQLIAEAAIRRHIRHLFLGHHKDDQIETILMRLLRNSTGSSLGLQGMPEESGIPCCENIRGAHEMQSYERFPDWLRRYKDHVPRAIVRPLDTNLGKGVTMAYPSGLRLHRPLLPFSKKQLIDTCKTNDIAYVNDKTNHDPTLTLRNAIRHLRNNYNLPRALQETSVLQLRDWAHQSAVATVRRGTELLRMIKIRIFDLRSGMLMIGVPQEVVAACKNDPAAGANALARLTGVITPRSREDIPTLVPRSRLEEFLEKMQSSEPEVLNVQRVLLEKICSISDMPERESLWRLSRQPMRSAEVMLAKQNFPPEMKPVTVGEESPGIWTVAVDKEKGLWSKWILWDHRYWVRVRTRNSATLSQIHIRPYHESDLEKFTRALEKEEKSNFHQILAQAAPGSSRYTLPVLTYQDKLSIFPTLNVMGPKSASKIRKSRLTHHPILEWEVCYKAIDQTIVDHQVKTIVWRNVQVQRH</sequence>
<dbReference type="GO" id="GO:0032267">
    <property type="term" value="F:tRNA(Ile)-lysidine synthase activity"/>
    <property type="evidence" value="ECO:0007669"/>
    <property type="project" value="UniProtKB-EC"/>
</dbReference>
<dbReference type="InterPro" id="IPR014729">
    <property type="entry name" value="Rossmann-like_a/b/a_fold"/>
</dbReference>
<dbReference type="HOGENOM" id="CLU_015599_1_0_1"/>
<dbReference type="VEuPathDB" id="FungiDB:Z518_10840"/>
<reference evidence="8 9" key="1">
    <citation type="submission" date="2015-01" db="EMBL/GenBank/DDBJ databases">
        <title>The Genome Sequence of Rhinocladiella mackenzie CBS 650.93.</title>
        <authorList>
            <consortium name="The Broad Institute Genomics Platform"/>
            <person name="Cuomo C."/>
            <person name="de Hoog S."/>
            <person name="Gorbushina A."/>
            <person name="Stielow B."/>
            <person name="Teixiera M."/>
            <person name="Abouelleil A."/>
            <person name="Chapman S.B."/>
            <person name="Priest M."/>
            <person name="Young S.K."/>
            <person name="Wortman J."/>
            <person name="Nusbaum C."/>
            <person name="Birren B."/>
        </authorList>
    </citation>
    <scope>NUCLEOTIDE SEQUENCE [LARGE SCALE GENOMIC DNA]</scope>
    <source>
        <strain evidence="8 9">CBS 650.93</strain>
    </source>
</reference>
<keyword evidence="3" id="KW-0819">tRNA processing</keyword>
<dbReference type="STRING" id="1442369.A0A0D2GNH0"/>
<dbReference type="EMBL" id="KN847484">
    <property type="protein sequence ID" value="KIW99912.1"/>
    <property type="molecule type" value="Genomic_DNA"/>
</dbReference>
<dbReference type="GeneID" id="25298911"/>
<dbReference type="InterPro" id="IPR012795">
    <property type="entry name" value="tRNA_Ile_lys_synt_N"/>
</dbReference>
<dbReference type="InterPro" id="IPR011063">
    <property type="entry name" value="TilS/TtcA_N"/>
</dbReference>
<gene>
    <name evidence="8" type="ORF">Z518_10840</name>
</gene>
<dbReference type="EC" id="6.3.4.19" evidence="1"/>
<organism evidence="8 9">
    <name type="scientific">Rhinocladiella mackenziei CBS 650.93</name>
    <dbReference type="NCBI Taxonomy" id="1442369"/>
    <lineage>
        <taxon>Eukaryota</taxon>
        <taxon>Fungi</taxon>
        <taxon>Dikarya</taxon>
        <taxon>Ascomycota</taxon>
        <taxon>Pezizomycotina</taxon>
        <taxon>Eurotiomycetes</taxon>
        <taxon>Chaetothyriomycetidae</taxon>
        <taxon>Chaetothyriales</taxon>
        <taxon>Herpotrichiellaceae</taxon>
        <taxon>Rhinocladiella</taxon>
    </lineage>
</organism>
<dbReference type="NCBIfam" id="TIGR02432">
    <property type="entry name" value="lysidine_TilS_N"/>
    <property type="match status" value="1"/>
</dbReference>
<evidence type="ECO:0000313" key="9">
    <source>
        <dbReference type="Proteomes" id="UP000053617"/>
    </source>
</evidence>
<dbReference type="PANTHER" id="PTHR43033:SF1">
    <property type="entry name" value="TRNA(ILE)-LYSIDINE SYNTHASE-RELATED"/>
    <property type="match status" value="1"/>
</dbReference>
<keyword evidence="4" id="KW-0547">Nucleotide-binding</keyword>
<keyword evidence="5" id="KW-0067">ATP-binding</keyword>
<protein>
    <recommendedName>
        <fullName evidence="1">tRNA(Ile)-lysidine synthetase</fullName>
        <ecNumber evidence="1">6.3.4.19</ecNumber>
    </recommendedName>
</protein>
<dbReference type="HAMAP" id="MF_01161">
    <property type="entry name" value="tRNA_Ile_lys_synt"/>
    <property type="match status" value="1"/>
</dbReference>
<evidence type="ECO:0000256" key="5">
    <source>
        <dbReference type="ARBA" id="ARBA00022840"/>
    </source>
</evidence>
<dbReference type="InterPro" id="IPR012094">
    <property type="entry name" value="tRNA_Ile_lys_synt"/>
</dbReference>
<evidence type="ECO:0000259" key="7">
    <source>
        <dbReference type="Pfam" id="PF01171"/>
    </source>
</evidence>
<comment type="catalytic activity">
    <reaction evidence="6">
        <text>cytidine(34) in tRNA(Ile2) + L-lysine + ATP = lysidine(34) in tRNA(Ile2) + AMP + diphosphate + H(+)</text>
        <dbReference type="Rhea" id="RHEA:43744"/>
        <dbReference type="Rhea" id="RHEA-COMP:10625"/>
        <dbReference type="Rhea" id="RHEA-COMP:10670"/>
        <dbReference type="ChEBI" id="CHEBI:15378"/>
        <dbReference type="ChEBI" id="CHEBI:30616"/>
        <dbReference type="ChEBI" id="CHEBI:32551"/>
        <dbReference type="ChEBI" id="CHEBI:33019"/>
        <dbReference type="ChEBI" id="CHEBI:82748"/>
        <dbReference type="ChEBI" id="CHEBI:83665"/>
        <dbReference type="ChEBI" id="CHEBI:456215"/>
        <dbReference type="EC" id="6.3.4.19"/>
    </reaction>
</comment>
<evidence type="ECO:0000256" key="1">
    <source>
        <dbReference type="ARBA" id="ARBA00013267"/>
    </source>
</evidence>
<dbReference type="Pfam" id="PF01171">
    <property type="entry name" value="ATP_bind_3"/>
    <property type="match status" value="1"/>
</dbReference>
<proteinExistence type="inferred from homology"/>
<keyword evidence="2" id="KW-0436">Ligase</keyword>
<evidence type="ECO:0000256" key="2">
    <source>
        <dbReference type="ARBA" id="ARBA00022598"/>
    </source>
</evidence>
<dbReference type="GO" id="GO:0008033">
    <property type="term" value="P:tRNA processing"/>
    <property type="evidence" value="ECO:0007669"/>
    <property type="project" value="UniProtKB-KW"/>
</dbReference>
<dbReference type="AlphaFoldDB" id="A0A0D2GNH0"/>
<dbReference type="GO" id="GO:0005524">
    <property type="term" value="F:ATP binding"/>
    <property type="evidence" value="ECO:0007669"/>
    <property type="project" value="UniProtKB-KW"/>
</dbReference>
<keyword evidence="9" id="KW-1185">Reference proteome</keyword>
<evidence type="ECO:0000256" key="6">
    <source>
        <dbReference type="ARBA" id="ARBA00048539"/>
    </source>
</evidence>
<dbReference type="OrthoDB" id="434144at2759"/>
<dbReference type="Proteomes" id="UP000053617">
    <property type="component" value="Unassembled WGS sequence"/>
</dbReference>
<name>A0A0D2GNH0_9EURO</name>
<dbReference type="PANTHER" id="PTHR43033">
    <property type="entry name" value="TRNA(ILE)-LYSIDINE SYNTHASE-RELATED"/>
    <property type="match status" value="1"/>
</dbReference>
<feature type="domain" description="tRNA(Ile)-lysidine/2-thiocytidine synthase N-terminal" evidence="7">
    <location>
        <begin position="41"/>
        <end position="280"/>
    </location>
</feature>
<evidence type="ECO:0000256" key="4">
    <source>
        <dbReference type="ARBA" id="ARBA00022741"/>
    </source>
</evidence>
<dbReference type="CDD" id="cd01992">
    <property type="entry name" value="TilS_N"/>
    <property type="match status" value="1"/>
</dbReference>
<dbReference type="RefSeq" id="XP_013267125.1">
    <property type="nucleotide sequence ID" value="XM_013411671.1"/>
</dbReference>
<evidence type="ECO:0000313" key="8">
    <source>
        <dbReference type="EMBL" id="KIW99912.1"/>
    </source>
</evidence>
<accession>A0A0D2GNH0</accession>